<comment type="caution">
    <text evidence="1">The sequence shown here is derived from an EMBL/GenBank/DDBJ whole genome shotgun (WGS) entry which is preliminary data.</text>
</comment>
<accession>A0ABS8NLE5</accession>
<dbReference type="Proteomes" id="UP001430306">
    <property type="component" value="Unassembled WGS sequence"/>
</dbReference>
<keyword evidence="2" id="KW-1185">Reference proteome</keyword>
<evidence type="ECO:0000313" key="1">
    <source>
        <dbReference type="EMBL" id="MCC9644331.1"/>
    </source>
</evidence>
<gene>
    <name evidence="1" type="ORF">LOC71_18795</name>
</gene>
<organism evidence="1 2">
    <name type="scientific">Rhodopirellula halodulae</name>
    <dbReference type="NCBI Taxonomy" id="2894198"/>
    <lineage>
        <taxon>Bacteria</taxon>
        <taxon>Pseudomonadati</taxon>
        <taxon>Planctomycetota</taxon>
        <taxon>Planctomycetia</taxon>
        <taxon>Pirellulales</taxon>
        <taxon>Pirellulaceae</taxon>
        <taxon>Rhodopirellula</taxon>
    </lineage>
</organism>
<name>A0ABS8NLE5_9BACT</name>
<reference evidence="1" key="1">
    <citation type="submission" date="2021-11" db="EMBL/GenBank/DDBJ databases">
        <title>Genome sequence.</title>
        <authorList>
            <person name="Sun Q."/>
        </authorList>
    </citation>
    <scope>NUCLEOTIDE SEQUENCE</scope>
    <source>
        <strain evidence="1">JC740</strain>
    </source>
</reference>
<protein>
    <recommendedName>
        <fullName evidence="3">Secreted protein</fullName>
    </recommendedName>
</protein>
<evidence type="ECO:0008006" key="3">
    <source>
        <dbReference type="Google" id="ProtNLM"/>
    </source>
</evidence>
<proteinExistence type="predicted"/>
<sequence>MEPMLIMSRLLLCLLLLTVIVAGGCRSETDSVTSANTTATSNEALSESLDFDALLAAIDDAIGKRFQAMQMDAMNSASYQYDGSIKTVVDIIEPIAKTAGFTPGGDTPTNGMGEAEKEMQAKMGFNMTAVDQKMYTHPNGDTLMIARMDMSNDDIDMKMLTVQLMNPKKMSELGANALQP</sequence>
<evidence type="ECO:0000313" key="2">
    <source>
        <dbReference type="Proteomes" id="UP001430306"/>
    </source>
</evidence>
<dbReference type="EMBL" id="JAJKFW010000033">
    <property type="protein sequence ID" value="MCC9644331.1"/>
    <property type="molecule type" value="Genomic_DNA"/>
</dbReference>